<sequence>HGDKIEDVKVIEKILRLMTSKFNYVVCSIEESKNLDQLSIDELQGSLLVHEHKLIEQDNEVQALKA</sequence>
<proteinExistence type="predicted"/>
<feature type="non-terminal residue" evidence="1">
    <location>
        <position position="1"/>
    </location>
</feature>
<dbReference type="EMBL" id="KN647948">
    <property type="protein sequence ID" value="KHN35896.1"/>
    <property type="molecule type" value="Genomic_DNA"/>
</dbReference>
<evidence type="ECO:0008006" key="2">
    <source>
        <dbReference type="Google" id="ProtNLM"/>
    </source>
</evidence>
<dbReference type="AlphaFoldDB" id="A0A0B2RN04"/>
<protein>
    <recommendedName>
        <fullName evidence="2">Retrovirus-related Pol polyprotein from transposon TNT 1-94</fullName>
    </recommendedName>
</protein>
<feature type="non-terminal residue" evidence="1">
    <location>
        <position position="66"/>
    </location>
</feature>
<accession>A0A0B2RN04</accession>
<organism evidence="1">
    <name type="scientific">Glycine soja</name>
    <name type="common">Wild soybean</name>
    <dbReference type="NCBI Taxonomy" id="3848"/>
    <lineage>
        <taxon>Eukaryota</taxon>
        <taxon>Viridiplantae</taxon>
        <taxon>Streptophyta</taxon>
        <taxon>Embryophyta</taxon>
        <taxon>Tracheophyta</taxon>
        <taxon>Spermatophyta</taxon>
        <taxon>Magnoliopsida</taxon>
        <taxon>eudicotyledons</taxon>
        <taxon>Gunneridae</taxon>
        <taxon>Pentapetalae</taxon>
        <taxon>rosids</taxon>
        <taxon>fabids</taxon>
        <taxon>Fabales</taxon>
        <taxon>Fabaceae</taxon>
        <taxon>Papilionoideae</taxon>
        <taxon>50 kb inversion clade</taxon>
        <taxon>NPAAA clade</taxon>
        <taxon>indigoferoid/millettioid clade</taxon>
        <taxon>Phaseoleae</taxon>
        <taxon>Glycine</taxon>
        <taxon>Glycine subgen. Soja</taxon>
    </lineage>
</organism>
<reference evidence="1" key="1">
    <citation type="submission" date="2014-07" db="EMBL/GenBank/DDBJ databases">
        <title>Identification of a novel salt tolerance gene in wild soybean by whole-genome sequencing.</title>
        <authorList>
            <person name="Lam H.-M."/>
            <person name="Qi X."/>
            <person name="Li M.-W."/>
            <person name="Liu X."/>
            <person name="Xie M."/>
            <person name="Ni M."/>
            <person name="Xu X."/>
        </authorList>
    </citation>
    <scope>NUCLEOTIDE SEQUENCE [LARGE SCALE GENOMIC DNA]</scope>
    <source>
        <tissue evidence="1">Root</tissue>
    </source>
</reference>
<gene>
    <name evidence="1" type="ORF">glysoja_038267</name>
</gene>
<name>A0A0B2RN04_GLYSO</name>
<dbReference type="Proteomes" id="UP000053555">
    <property type="component" value="Unassembled WGS sequence"/>
</dbReference>
<evidence type="ECO:0000313" key="1">
    <source>
        <dbReference type="EMBL" id="KHN35896.1"/>
    </source>
</evidence>